<keyword evidence="3" id="KW-1185">Reference proteome</keyword>
<accession>A0A0L0D696</accession>
<evidence type="ECO:0000313" key="3">
    <source>
        <dbReference type="Proteomes" id="UP000054408"/>
    </source>
</evidence>
<name>A0A0L0D696_THETB</name>
<dbReference type="GeneID" id="25563672"/>
<dbReference type="RefSeq" id="XP_013759357.1">
    <property type="nucleotide sequence ID" value="XM_013903903.1"/>
</dbReference>
<reference evidence="2 3" key="1">
    <citation type="submission" date="2010-05" db="EMBL/GenBank/DDBJ databases">
        <title>The Genome Sequence of Thecamonas trahens ATCC 50062.</title>
        <authorList>
            <consortium name="The Broad Institute Genome Sequencing Platform"/>
            <person name="Russ C."/>
            <person name="Cuomo C."/>
            <person name="Shea T."/>
            <person name="Young S.K."/>
            <person name="Zeng Q."/>
            <person name="Koehrsen M."/>
            <person name="Haas B."/>
            <person name="Borodovsky M."/>
            <person name="Guigo R."/>
            <person name="Alvarado L."/>
            <person name="Berlin A."/>
            <person name="Bochicchio J."/>
            <person name="Borenstein D."/>
            <person name="Chapman S."/>
            <person name="Chen Z."/>
            <person name="Freedman E."/>
            <person name="Gellesch M."/>
            <person name="Goldberg J."/>
            <person name="Griggs A."/>
            <person name="Gujja S."/>
            <person name="Heilman E."/>
            <person name="Heiman D."/>
            <person name="Hepburn T."/>
            <person name="Howarth C."/>
            <person name="Jen D."/>
            <person name="Larson L."/>
            <person name="Mehta T."/>
            <person name="Park D."/>
            <person name="Pearson M."/>
            <person name="Roberts A."/>
            <person name="Saif S."/>
            <person name="Shenoy N."/>
            <person name="Sisk P."/>
            <person name="Stolte C."/>
            <person name="Sykes S."/>
            <person name="Thomson T."/>
            <person name="Walk T."/>
            <person name="White J."/>
            <person name="Yandava C."/>
            <person name="Burger G."/>
            <person name="Gray M.W."/>
            <person name="Holland P.W.H."/>
            <person name="King N."/>
            <person name="Lang F.B.F."/>
            <person name="Roger A.J."/>
            <person name="Ruiz-Trillo I."/>
            <person name="Lander E."/>
            <person name="Nusbaum C."/>
        </authorList>
    </citation>
    <scope>NUCLEOTIDE SEQUENCE [LARGE SCALE GENOMIC DNA]</scope>
    <source>
        <strain evidence="2 3">ATCC 50062</strain>
    </source>
</reference>
<organism evidence="2 3">
    <name type="scientific">Thecamonas trahens ATCC 50062</name>
    <dbReference type="NCBI Taxonomy" id="461836"/>
    <lineage>
        <taxon>Eukaryota</taxon>
        <taxon>Apusozoa</taxon>
        <taxon>Apusomonadida</taxon>
        <taxon>Apusomonadidae</taxon>
        <taxon>Thecamonas</taxon>
    </lineage>
</organism>
<evidence type="ECO:0000256" key="1">
    <source>
        <dbReference type="SAM" id="MobiDB-lite"/>
    </source>
</evidence>
<protein>
    <submittedName>
        <fullName evidence="2">Uncharacterized protein</fullName>
    </submittedName>
</protein>
<proteinExistence type="predicted"/>
<dbReference type="InterPro" id="IPR012340">
    <property type="entry name" value="NA-bd_OB-fold"/>
</dbReference>
<dbReference type="EMBL" id="GL349448">
    <property type="protein sequence ID" value="KNC47879.1"/>
    <property type="molecule type" value="Genomic_DNA"/>
</dbReference>
<dbReference type="SUPFAM" id="SSF50249">
    <property type="entry name" value="Nucleic acid-binding proteins"/>
    <property type="match status" value="1"/>
</dbReference>
<dbReference type="AlphaFoldDB" id="A0A0L0D696"/>
<sequence>MATPFSSLSQPLLLADPILETHSPQPTVLVDDSATIAGSVSTTISHPATTSITDTFAGLTQFSFPSFHLLPDPSSPPSSRPPSRLDLDSDDDAIESISSSPSSPADPPLSSPCTELHPDHPLTPLAALASPAAPLASTVNVRGVVVAVSGVIETTTRRATVHRATVSLVDASTALRPTRVTLWGRAASWVYILPRGAAARFKALVVGEWRGVPTLATRAPSSAVTVLPLAIHATAPWMADLHWLSRPFLATPLLAHLQLDTLVHLDAIRSSTAR</sequence>
<dbReference type="Proteomes" id="UP000054408">
    <property type="component" value="Unassembled WGS sequence"/>
</dbReference>
<evidence type="ECO:0000313" key="2">
    <source>
        <dbReference type="EMBL" id="KNC47879.1"/>
    </source>
</evidence>
<feature type="region of interest" description="Disordered" evidence="1">
    <location>
        <begin position="68"/>
        <end position="117"/>
    </location>
</feature>
<dbReference type="Gene3D" id="2.40.50.140">
    <property type="entry name" value="Nucleic acid-binding proteins"/>
    <property type="match status" value="1"/>
</dbReference>
<gene>
    <name evidence="2" type="ORF">AMSG_04109</name>
</gene>